<proteinExistence type="predicted"/>
<keyword evidence="1" id="KW-0812">Transmembrane</keyword>
<comment type="caution">
    <text evidence="2">The sequence shown here is derived from an EMBL/GenBank/DDBJ whole genome shotgun (WGS) entry which is preliminary data.</text>
</comment>
<keyword evidence="1" id="KW-0472">Membrane</keyword>
<evidence type="ECO:0000313" key="3">
    <source>
        <dbReference type="Proteomes" id="UP001084197"/>
    </source>
</evidence>
<keyword evidence="1" id="KW-1133">Transmembrane helix</keyword>
<dbReference type="Proteomes" id="UP001084197">
    <property type="component" value="Unassembled WGS sequence"/>
</dbReference>
<gene>
    <name evidence="2" type="ORF">OWO01_11315</name>
</gene>
<dbReference type="InterPro" id="IPR024399">
    <property type="entry name" value="DUF2628"/>
</dbReference>
<organism evidence="2 3">
    <name type="scientific">Natronobacillus azotifigens</name>
    <dbReference type="NCBI Taxonomy" id="472978"/>
    <lineage>
        <taxon>Bacteria</taxon>
        <taxon>Bacillati</taxon>
        <taxon>Bacillota</taxon>
        <taxon>Bacilli</taxon>
        <taxon>Bacillales</taxon>
        <taxon>Bacillaceae</taxon>
        <taxon>Natronobacillus</taxon>
    </lineage>
</organism>
<feature type="transmembrane region" description="Helical" evidence="1">
    <location>
        <begin position="107"/>
        <end position="127"/>
    </location>
</feature>
<dbReference type="Pfam" id="PF10947">
    <property type="entry name" value="DUF2628"/>
    <property type="match status" value="1"/>
</dbReference>
<accession>A0A9J6REP0</accession>
<dbReference type="EMBL" id="JAPRAT010000022">
    <property type="protein sequence ID" value="MCZ0703811.1"/>
    <property type="molecule type" value="Genomic_DNA"/>
</dbReference>
<feature type="transmembrane region" description="Helical" evidence="1">
    <location>
        <begin position="133"/>
        <end position="154"/>
    </location>
</feature>
<dbReference type="RefSeq" id="WP_268780576.1">
    <property type="nucleotide sequence ID" value="NZ_JAPRAT010000022.1"/>
</dbReference>
<name>A0A9J6REP0_9BACI</name>
<evidence type="ECO:0000313" key="2">
    <source>
        <dbReference type="EMBL" id="MCZ0703811.1"/>
    </source>
</evidence>
<feature type="transmembrane region" description="Helical" evidence="1">
    <location>
        <begin position="185"/>
        <end position="206"/>
    </location>
</feature>
<reference evidence="2" key="1">
    <citation type="submission" date="2022-11" db="EMBL/GenBank/DDBJ databases">
        <title>WGS of Natronobacillus azotifigens 24KS-1, an anaerobic diazotrophic haloalkaliphile from soda-rich habitats.</title>
        <authorList>
            <person name="Sorokin D.Y."/>
            <person name="Merkel A.Y."/>
        </authorList>
    </citation>
    <scope>NUCLEOTIDE SEQUENCE</scope>
    <source>
        <strain evidence="2">24KS-1</strain>
    </source>
</reference>
<evidence type="ECO:0000256" key="1">
    <source>
        <dbReference type="SAM" id="Phobius"/>
    </source>
</evidence>
<protein>
    <submittedName>
        <fullName evidence="2">DUF2628 domain-containing protein</fullName>
    </submittedName>
</protein>
<sequence length="316" mass="36316">MYCVNCGEKVNVESKFCHACGTEIQAQHSIQEEKTIDKLDHQNELLETEQSEPAEEEHFANFVGKNKEYYQRKWAGVNDPSSSVSWNWAAFFLGPFWLGYRKMYRHIFIWFGLFLLLDLFDVLIGNTHEVSSINYIVSFVLYLLVGMFGNALYYRHAKKQVEKNKFTYADGSELKYVGGTSSKGVFVAVGGLIAYFISFLLIFNAFGTNVIVFGTSEGMFGVNGIQDSFHQDQAIYYEVDFGESIGRSTVEIVVLRDYGNYEEVLAQYEEYVDPTWNGFYNEFYDPLYYSTIDRGNYIVRAYRGGELLSEGSFSIR</sequence>
<dbReference type="AlphaFoldDB" id="A0A9J6REP0"/>
<keyword evidence="3" id="KW-1185">Reference proteome</keyword>